<dbReference type="AlphaFoldDB" id="X1PVX8"/>
<comment type="caution">
    <text evidence="1">The sequence shown here is derived from an EMBL/GenBank/DDBJ whole genome shotgun (WGS) entry which is preliminary data.</text>
</comment>
<protein>
    <submittedName>
        <fullName evidence="1">Uncharacterized protein</fullName>
    </submittedName>
</protein>
<proteinExistence type="predicted"/>
<organism evidence="1">
    <name type="scientific">marine sediment metagenome</name>
    <dbReference type="NCBI Taxonomy" id="412755"/>
    <lineage>
        <taxon>unclassified sequences</taxon>
        <taxon>metagenomes</taxon>
        <taxon>ecological metagenomes</taxon>
    </lineage>
</organism>
<dbReference type="EMBL" id="BARV01024610">
    <property type="protein sequence ID" value="GAI35114.1"/>
    <property type="molecule type" value="Genomic_DNA"/>
</dbReference>
<evidence type="ECO:0000313" key="1">
    <source>
        <dbReference type="EMBL" id="GAI35114.1"/>
    </source>
</evidence>
<name>X1PVX8_9ZZZZ</name>
<sequence>MFPVDEIIVTEDMTADDIKKYFRDLGIVCSKEFKGRYLLKMTELAKLRGQKIRLKF</sequence>
<gene>
    <name evidence="1" type="ORF">S06H3_40139</name>
</gene>
<reference evidence="1" key="1">
    <citation type="journal article" date="2014" name="Front. Microbiol.">
        <title>High frequency of phylogenetically diverse reductive dehalogenase-homologous genes in deep subseafloor sedimentary metagenomes.</title>
        <authorList>
            <person name="Kawai M."/>
            <person name="Futagami T."/>
            <person name="Toyoda A."/>
            <person name="Takaki Y."/>
            <person name="Nishi S."/>
            <person name="Hori S."/>
            <person name="Arai W."/>
            <person name="Tsubouchi T."/>
            <person name="Morono Y."/>
            <person name="Uchiyama I."/>
            <person name="Ito T."/>
            <person name="Fujiyama A."/>
            <person name="Inagaki F."/>
            <person name="Takami H."/>
        </authorList>
    </citation>
    <scope>NUCLEOTIDE SEQUENCE</scope>
    <source>
        <strain evidence="1">Expedition CK06-06</strain>
    </source>
</reference>
<accession>X1PVX8</accession>